<name>A0A316FC34_9GAMM</name>
<organism evidence="1 5">
    <name type="scientific">Pleionea mediterranea</name>
    <dbReference type="NCBI Taxonomy" id="523701"/>
    <lineage>
        <taxon>Bacteria</taxon>
        <taxon>Pseudomonadati</taxon>
        <taxon>Pseudomonadota</taxon>
        <taxon>Gammaproteobacteria</taxon>
        <taxon>Oceanospirillales</taxon>
        <taxon>Pleioneaceae</taxon>
        <taxon>Pleionea</taxon>
    </lineage>
</organism>
<sequence length="25" mass="2998">MTNLEAIYVDVDDFCLLFEPQWQAH</sequence>
<evidence type="ECO:0000313" key="4">
    <source>
        <dbReference type="EMBL" id="PWK51991.1"/>
    </source>
</evidence>
<evidence type="ECO:0000313" key="5">
    <source>
        <dbReference type="Proteomes" id="UP000245790"/>
    </source>
</evidence>
<accession>A0A316FC34</accession>
<evidence type="ECO:0000313" key="2">
    <source>
        <dbReference type="EMBL" id="PWK46765.1"/>
    </source>
</evidence>
<protein>
    <submittedName>
        <fullName evidence="1">Uncharacterized protein</fullName>
    </submittedName>
</protein>
<reference evidence="1 5" key="1">
    <citation type="submission" date="2018-05" db="EMBL/GenBank/DDBJ databases">
        <title>Genomic Encyclopedia of Type Strains, Phase IV (KMG-IV): sequencing the most valuable type-strain genomes for metagenomic binning, comparative biology and taxonomic classification.</title>
        <authorList>
            <person name="Goeker M."/>
        </authorList>
    </citation>
    <scope>NUCLEOTIDE SEQUENCE [LARGE SCALE GENOMIC DNA]</scope>
    <source>
        <strain evidence="1 5">DSM 25350</strain>
    </source>
</reference>
<dbReference type="EMBL" id="QGGU01000014">
    <property type="protein sequence ID" value="PWK45417.1"/>
    <property type="molecule type" value="Genomic_DNA"/>
</dbReference>
<evidence type="ECO:0000313" key="3">
    <source>
        <dbReference type="EMBL" id="PWK46886.1"/>
    </source>
</evidence>
<keyword evidence="5" id="KW-1185">Reference proteome</keyword>
<dbReference type="AlphaFoldDB" id="A0A316FC34"/>
<dbReference type="EMBL" id="QGGU01000012">
    <property type="protein sequence ID" value="PWK46886.1"/>
    <property type="molecule type" value="Genomic_DNA"/>
</dbReference>
<comment type="caution">
    <text evidence="1">The sequence shown here is derived from an EMBL/GenBank/DDBJ whole genome shotgun (WGS) entry which is preliminary data.</text>
</comment>
<dbReference type="EMBL" id="QGGU01000012">
    <property type="protein sequence ID" value="PWK46765.1"/>
    <property type="molecule type" value="Genomic_DNA"/>
</dbReference>
<dbReference type="Proteomes" id="UP000245790">
    <property type="component" value="Unassembled WGS sequence"/>
</dbReference>
<evidence type="ECO:0000313" key="1">
    <source>
        <dbReference type="EMBL" id="PWK45417.1"/>
    </source>
</evidence>
<gene>
    <name evidence="4" type="ORF">C8D97_105308</name>
    <name evidence="2" type="ORF">C8D97_1121</name>
    <name evidence="3" type="ORF">C8D97_112123</name>
    <name evidence="1" type="ORF">C8D97_11490</name>
</gene>
<feature type="non-terminal residue" evidence="1">
    <location>
        <position position="25"/>
    </location>
</feature>
<dbReference type="EMBL" id="QGGU01000005">
    <property type="protein sequence ID" value="PWK51991.1"/>
    <property type="molecule type" value="Genomic_DNA"/>
</dbReference>
<proteinExistence type="predicted"/>